<protein>
    <submittedName>
        <fullName evidence="1">Uncharacterized protein</fullName>
    </submittedName>
</protein>
<comment type="caution">
    <text evidence="1">The sequence shown here is derived from an EMBL/GenBank/DDBJ whole genome shotgun (WGS) entry which is preliminary data.</text>
</comment>
<sequence length="191" mass="22612">MDKGYENEQFKNLSIKASVVKKFRRFCKRFCKSQSMTLLAMLDFFEINEVSPNERLGETVSSLKHQMQKRFNAVIAIIRDIEKSQTKPTTAMLQQLFEQASTDVEEEEFDFGSTELISENEELTYYRDNYFRIKEQFNITHNDLEKVMSKVKYAKGSFGNSYLRLEITKEEYETIKQKLEDVRNDNSTENR</sequence>
<dbReference type="RefSeq" id="WP_348718400.1">
    <property type="nucleotide sequence ID" value="NZ_CAXJIO010000015.1"/>
</dbReference>
<dbReference type="Proteomes" id="UP001497527">
    <property type="component" value="Unassembled WGS sequence"/>
</dbReference>
<accession>A0ABP1F0P6</accession>
<reference evidence="1 2" key="1">
    <citation type="submission" date="2024-05" db="EMBL/GenBank/DDBJ databases">
        <authorList>
            <person name="Duchaud E."/>
        </authorList>
    </citation>
    <scope>NUCLEOTIDE SEQUENCE [LARGE SCALE GENOMIC DNA]</scope>
    <source>
        <strain evidence="1">Ena-SAMPLE-TAB-13-05-2024-13:56:06:370-140308</strain>
    </source>
</reference>
<gene>
    <name evidence="1" type="ORF">T190423A01A_60076</name>
</gene>
<evidence type="ECO:0000313" key="1">
    <source>
        <dbReference type="EMBL" id="CAL2104139.1"/>
    </source>
</evidence>
<name>A0ABP1F0P6_9FLAO</name>
<keyword evidence="2" id="KW-1185">Reference proteome</keyword>
<dbReference type="InterPro" id="IPR048012">
    <property type="entry name" value="BfmA-like_N"/>
</dbReference>
<proteinExistence type="predicted"/>
<dbReference type="NCBIfam" id="NF041200">
    <property type="entry name" value="mob_BfmA_Nterm"/>
    <property type="match status" value="1"/>
</dbReference>
<organism evidence="1 2">
    <name type="scientific">Tenacibaculum polynesiense</name>
    <dbReference type="NCBI Taxonomy" id="3137857"/>
    <lineage>
        <taxon>Bacteria</taxon>
        <taxon>Pseudomonadati</taxon>
        <taxon>Bacteroidota</taxon>
        <taxon>Flavobacteriia</taxon>
        <taxon>Flavobacteriales</taxon>
        <taxon>Flavobacteriaceae</taxon>
        <taxon>Tenacibaculum</taxon>
    </lineage>
</organism>
<evidence type="ECO:0000313" key="2">
    <source>
        <dbReference type="Proteomes" id="UP001497527"/>
    </source>
</evidence>
<dbReference type="EMBL" id="CAXJIO010000015">
    <property type="protein sequence ID" value="CAL2104139.1"/>
    <property type="molecule type" value="Genomic_DNA"/>
</dbReference>